<sequence length="112" mass="13046">MRFLADENLFPPIISYLSKSGHDVKTVQAKAADDKIVDLALREKRTILTFDKHFGDILRYPPQNLFGIILIRIHPPLLDDIFYAIDNLFKNYHDESFKGRLIVLSKTGYRIR</sequence>
<dbReference type="InterPro" id="IPR041049">
    <property type="entry name" value="DUF5615"/>
</dbReference>
<evidence type="ECO:0000313" key="2">
    <source>
        <dbReference type="EMBL" id="ODS33941.1"/>
    </source>
</evidence>
<name>A0A1E3XE76_9BACT</name>
<dbReference type="Pfam" id="PF18480">
    <property type="entry name" value="DUF5615"/>
    <property type="match status" value="1"/>
</dbReference>
<evidence type="ECO:0000259" key="1">
    <source>
        <dbReference type="Pfam" id="PF18480"/>
    </source>
</evidence>
<dbReference type="Proteomes" id="UP000094056">
    <property type="component" value="Unassembled WGS sequence"/>
</dbReference>
<protein>
    <recommendedName>
        <fullName evidence="1">DUF5615 domain-containing protein</fullName>
    </recommendedName>
</protein>
<accession>A0A1E3XE76</accession>
<proteinExistence type="predicted"/>
<reference evidence="2 3" key="1">
    <citation type="submission" date="2016-07" db="EMBL/GenBank/DDBJ databases">
        <title>Draft genome of Scalindua rubra, obtained from a brine-seawater interface in the Red Sea, sheds light on salt adaptation in anammox bacteria.</title>
        <authorList>
            <person name="Speth D.R."/>
            <person name="Lagkouvardos I."/>
            <person name="Wang Y."/>
            <person name="Qian P.-Y."/>
            <person name="Dutilh B.E."/>
            <person name="Jetten M.S."/>
        </authorList>
    </citation>
    <scope>NUCLEOTIDE SEQUENCE [LARGE SCALE GENOMIC DNA]</scope>
    <source>
        <strain evidence="2">BSI-1</strain>
    </source>
</reference>
<dbReference type="AlphaFoldDB" id="A0A1E3XE76"/>
<gene>
    <name evidence="2" type="ORF">SCARUB_00914</name>
</gene>
<comment type="caution">
    <text evidence="2">The sequence shown here is derived from an EMBL/GenBank/DDBJ whole genome shotgun (WGS) entry which is preliminary data.</text>
</comment>
<evidence type="ECO:0000313" key="3">
    <source>
        <dbReference type="Proteomes" id="UP000094056"/>
    </source>
</evidence>
<organism evidence="2 3">
    <name type="scientific">Candidatus Scalindua rubra</name>
    <dbReference type="NCBI Taxonomy" id="1872076"/>
    <lineage>
        <taxon>Bacteria</taxon>
        <taxon>Pseudomonadati</taxon>
        <taxon>Planctomycetota</taxon>
        <taxon>Candidatus Brocadiia</taxon>
        <taxon>Candidatus Brocadiales</taxon>
        <taxon>Candidatus Scalinduaceae</taxon>
        <taxon>Candidatus Scalindua</taxon>
    </lineage>
</organism>
<dbReference type="EMBL" id="MAYW01000016">
    <property type="protein sequence ID" value="ODS33941.1"/>
    <property type="molecule type" value="Genomic_DNA"/>
</dbReference>
<feature type="domain" description="DUF5615" evidence="1">
    <location>
        <begin position="1"/>
        <end position="106"/>
    </location>
</feature>